<keyword evidence="3 9" id="KW-0347">Helicase</keyword>
<dbReference type="PROSITE" id="PS51217">
    <property type="entry name" value="UVRD_HELICASE_CTER"/>
    <property type="match status" value="1"/>
</dbReference>
<keyword evidence="5" id="KW-0413">Isomerase</keyword>
<evidence type="ECO:0000256" key="4">
    <source>
        <dbReference type="ARBA" id="ARBA00022840"/>
    </source>
</evidence>
<dbReference type="InterPro" id="IPR014016">
    <property type="entry name" value="UvrD-like_ATP-bd"/>
</dbReference>
<dbReference type="GO" id="GO:0000725">
    <property type="term" value="P:recombinational repair"/>
    <property type="evidence" value="ECO:0007669"/>
    <property type="project" value="TreeGrafter"/>
</dbReference>
<dbReference type="Proteomes" id="UP000616201">
    <property type="component" value="Unassembled WGS sequence"/>
</dbReference>
<evidence type="ECO:0000256" key="3">
    <source>
        <dbReference type="ARBA" id="ARBA00022806"/>
    </source>
</evidence>
<organism evidence="12 13">
    <name type="scientific">Sphingobacterium hungaricum</name>
    <dbReference type="NCBI Taxonomy" id="2082723"/>
    <lineage>
        <taxon>Bacteria</taxon>
        <taxon>Pseudomonadati</taxon>
        <taxon>Bacteroidota</taxon>
        <taxon>Sphingobacteriia</taxon>
        <taxon>Sphingobacteriales</taxon>
        <taxon>Sphingobacteriaceae</taxon>
        <taxon>Sphingobacterium</taxon>
    </lineage>
</organism>
<evidence type="ECO:0000313" key="12">
    <source>
        <dbReference type="EMBL" id="MBE8713149.1"/>
    </source>
</evidence>
<keyword evidence="13" id="KW-1185">Reference proteome</keyword>
<dbReference type="InterPro" id="IPR000212">
    <property type="entry name" value="DNA_helicase_UvrD/REP"/>
</dbReference>
<dbReference type="Pfam" id="PF00580">
    <property type="entry name" value="UvrD-helicase"/>
    <property type="match status" value="1"/>
</dbReference>
<feature type="binding site" evidence="9">
    <location>
        <begin position="9"/>
        <end position="16"/>
    </location>
    <ligand>
        <name>ATP</name>
        <dbReference type="ChEBI" id="CHEBI:30616"/>
    </ligand>
</feature>
<evidence type="ECO:0000256" key="6">
    <source>
        <dbReference type="ARBA" id="ARBA00034617"/>
    </source>
</evidence>
<dbReference type="GO" id="GO:0016787">
    <property type="term" value="F:hydrolase activity"/>
    <property type="evidence" value="ECO:0007669"/>
    <property type="project" value="UniProtKB-UniRule"/>
</dbReference>
<dbReference type="InterPro" id="IPR027417">
    <property type="entry name" value="P-loop_NTPase"/>
</dbReference>
<evidence type="ECO:0000259" key="11">
    <source>
        <dbReference type="PROSITE" id="PS51217"/>
    </source>
</evidence>
<keyword evidence="4 9" id="KW-0067">ATP-binding</keyword>
<evidence type="ECO:0000256" key="1">
    <source>
        <dbReference type="ARBA" id="ARBA00022741"/>
    </source>
</evidence>
<evidence type="ECO:0000256" key="7">
    <source>
        <dbReference type="ARBA" id="ARBA00034808"/>
    </source>
</evidence>
<reference evidence="12" key="1">
    <citation type="submission" date="2018-02" db="EMBL/GenBank/DDBJ databases">
        <authorList>
            <person name="Vasarhelyi B.M."/>
            <person name="Deshmukh S."/>
            <person name="Balint B."/>
            <person name="Kukolya J."/>
        </authorList>
    </citation>
    <scope>NUCLEOTIDE SEQUENCE</scope>
    <source>
        <strain evidence="12">KB22</strain>
    </source>
</reference>
<dbReference type="Gene3D" id="1.10.3170.10">
    <property type="entry name" value="Recbcd, chain B, domain 2"/>
    <property type="match status" value="1"/>
</dbReference>
<comment type="catalytic activity">
    <reaction evidence="8">
        <text>ATP + H2O = ADP + phosphate + H(+)</text>
        <dbReference type="Rhea" id="RHEA:13065"/>
        <dbReference type="ChEBI" id="CHEBI:15377"/>
        <dbReference type="ChEBI" id="CHEBI:15378"/>
        <dbReference type="ChEBI" id="CHEBI:30616"/>
        <dbReference type="ChEBI" id="CHEBI:43474"/>
        <dbReference type="ChEBI" id="CHEBI:456216"/>
        <dbReference type="EC" id="5.6.2.4"/>
    </reaction>
</comment>
<dbReference type="SUPFAM" id="SSF52540">
    <property type="entry name" value="P-loop containing nucleoside triphosphate hydrolases"/>
    <property type="match status" value="1"/>
</dbReference>
<evidence type="ECO:0000259" key="10">
    <source>
        <dbReference type="PROSITE" id="PS51198"/>
    </source>
</evidence>
<dbReference type="EMBL" id="PRDK01000003">
    <property type="protein sequence ID" value="MBE8713149.1"/>
    <property type="molecule type" value="Genomic_DNA"/>
</dbReference>
<accession>A0A928UYY6</accession>
<dbReference type="Gene3D" id="3.40.50.300">
    <property type="entry name" value="P-loop containing nucleotide triphosphate hydrolases"/>
    <property type="match status" value="3"/>
</dbReference>
<dbReference type="EC" id="5.6.2.4" evidence="7"/>
<comment type="caution">
    <text evidence="12">The sequence shown here is derived from an EMBL/GenBank/DDBJ whole genome shotgun (WGS) entry which is preliminary data.</text>
</comment>
<dbReference type="GO" id="GO:0005524">
    <property type="term" value="F:ATP binding"/>
    <property type="evidence" value="ECO:0007669"/>
    <property type="project" value="UniProtKB-UniRule"/>
</dbReference>
<keyword evidence="1 9" id="KW-0547">Nucleotide-binding</keyword>
<protein>
    <recommendedName>
        <fullName evidence="7">DNA 3'-5' helicase</fullName>
        <ecNumber evidence="7">5.6.2.4</ecNumber>
    </recommendedName>
</protein>
<dbReference type="GO" id="GO:0005829">
    <property type="term" value="C:cytosol"/>
    <property type="evidence" value="ECO:0007669"/>
    <property type="project" value="TreeGrafter"/>
</dbReference>
<comment type="catalytic activity">
    <reaction evidence="6">
        <text>Couples ATP hydrolysis with the unwinding of duplex DNA by translocating in the 3'-5' direction.</text>
        <dbReference type="EC" id="5.6.2.4"/>
    </reaction>
</comment>
<dbReference type="InterPro" id="IPR014017">
    <property type="entry name" value="DNA_helicase_UvrD-like_C"/>
</dbReference>
<evidence type="ECO:0000256" key="5">
    <source>
        <dbReference type="ARBA" id="ARBA00023235"/>
    </source>
</evidence>
<dbReference type="GO" id="GO:0003677">
    <property type="term" value="F:DNA binding"/>
    <property type="evidence" value="ECO:0007669"/>
    <property type="project" value="InterPro"/>
</dbReference>
<dbReference type="Pfam" id="PF13361">
    <property type="entry name" value="UvrD_C"/>
    <property type="match status" value="1"/>
</dbReference>
<feature type="domain" description="UvrD-like helicase C-terminal" evidence="11">
    <location>
        <begin position="508"/>
        <end position="767"/>
    </location>
</feature>
<feature type="domain" description="UvrD-like helicase ATP-binding" evidence="10">
    <location>
        <begin position="1"/>
        <end position="467"/>
    </location>
</feature>
<evidence type="ECO:0000256" key="2">
    <source>
        <dbReference type="ARBA" id="ARBA00022801"/>
    </source>
</evidence>
<dbReference type="RefSeq" id="WP_196935595.1">
    <property type="nucleotide sequence ID" value="NZ_MU158698.1"/>
</dbReference>
<evidence type="ECO:0000313" key="13">
    <source>
        <dbReference type="Proteomes" id="UP000616201"/>
    </source>
</evidence>
<dbReference type="PANTHER" id="PTHR11070:SF67">
    <property type="entry name" value="DNA 3'-5' HELICASE"/>
    <property type="match status" value="1"/>
</dbReference>
<gene>
    <name evidence="12" type="ORF">C4F49_05615</name>
</gene>
<dbReference type="PROSITE" id="PS51198">
    <property type="entry name" value="UVRD_HELICASE_ATP_BIND"/>
    <property type="match status" value="1"/>
</dbReference>
<sequence length="1070" mass="123499">MKPVKILKASAGSGKTFSLTVHYLSLLFENEFKYREILAVTFTNKATEEMKTRILEVLEGLAKEDASDGIESYRALILKANPSLTPQSLQEKADKIYRRILHDYTRFSVSTIDGFVQKVIRGFAFELGLDSSYTLEMNLDKVKNNLVERLDKELDSKPELVEWIIDLAKERIENEQSWNYKTELINLISEIFKEKFTDFSDALYALGFENIDKIFSKYSKDGKEFKQNFEDVIHAKAQAFIQAYEQAGLTTDDLAGKSRNPLAKANNILQGQYDLIDKLQNFVDNPEIWFQKKANTDSYYTLNPLLKDLVETFKSLEPHYILNSHFQKNIYYLRLMQEVALLLKSYRDENGTLLTSDAQNLLTGITEDAGDNPSFIWEKMGNRYKNFLFDEFQDTSVSQWKSFKSLVQNAVASPSENQIDQLIVGDTKQSIYRWRNGDWRILESQAKIDLGDFNILDDNLEENYRSSTEIIAFNNELFSSFPKIIQQELNSRIEELNSKPIEDWWKSQQYDQIVNHIYAQAKQNTHKRTKTGGTVKLKKFDKPEDDDRLFSDAIFKELALAYSIQEINYLIQELNYSYGNIAVLVRKNSEAKEVVNALMEAEIPVISGEALLIASNSAIDLLINTLYALVGYQENTSLYKANSIHLYHSIHKKTLSPNAFLDLKTKPFSELTAFLPEDLCINYLNWMQLPLPELIEHLIKAYGLDKLTTSFAYLLAFRDIISNATLQGEKGILSFLNWWEEEGYRKTLPSSSAVNAVQVMTVHKSKGLAFEAVLVPFCNLNLDKKGNIFWVNTENTVYADLRSIPLKYSSDLGKSAVATSYFEESLHNHIDALNMLYVATTRAKFYLFLGFKSKKEHKFSDMSDVFEHHFAGQWNEENEIIINNPIPLMPKDTTTNTVSFDEYPTSFRISEVFTQTEERNIKHFLNENHASKDGSILHDILANTNNEKELLDYLQKLVLQGIISKDETESYREKVLHVFRHPQLNALLSESTTSFTERSIVDEHGDVYRPDKIALLQHKIIVLDYKFTFEQKEAHREQIIQYVELLRNMGYEHVEGYLFYAIQEKLIAVN</sequence>
<dbReference type="AlphaFoldDB" id="A0A928UYY6"/>
<evidence type="ECO:0000256" key="8">
    <source>
        <dbReference type="ARBA" id="ARBA00048988"/>
    </source>
</evidence>
<evidence type="ECO:0000256" key="9">
    <source>
        <dbReference type="PROSITE-ProRule" id="PRU00560"/>
    </source>
</evidence>
<proteinExistence type="predicted"/>
<dbReference type="PANTHER" id="PTHR11070">
    <property type="entry name" value="UVRD / RECB / PCRA DNA HELICASE FAMILY MEMBER"/>
    <property type="match status" value="1"/>
</dbReference>
<name>A0A928UYY6_9SPHI</name>
<dbReference type="GO" id="GO:0043138">
    <property type="term" value="F:3'-5' DNA helicase activity"/>
    <property type="evidence" value="ECO:0007669"/>
    <property type="project" value="UniProtKB-EC"/>
</dbReference>
<keyword evidence="2 9" id="KW-0378">Hydrolase</keyword>